<organism evidence="7 8">
    <name type="scientific">Bordetella genomosp. 10</name>
    <dbReference type="NCBI Taxonomy" id="1416804"/>
    <lineage>
        <taxon>Bacteria</taxon>
        <taxon>Pseudomonadati</taxon>
        <taxon>Pseudomonadota</taxon>
        <taxon>Betaproteobacteria</taxon>
        <taxon>Burkholderiales</taxon>
        <taxon>Alcaligenaceae</taxon>
        <taxon>Bordetella</taxon>
    </lineage>
</organism>
<feature type="transmembrane region" description="Helical" evidence="6">
    <location>
        <begin position="75"/>
        <end position="93"/>
    </location>
</feature>
<dbReference type="CDD" id="cd06581">
    <property type="entry name" value="TM_PBP1_LivM_like"/>
    <property type="match status" value="1"/>
</dbReference>
<feature type="transmembrane region" description="Helical" evidence="6">
    <location>
        <begin position="24"/>
        <end position="42"/>
    </location>
</feature>
<feature type="transmembrane region" description="Helical" evidence="6">
    <location>
        <begin position="176"/>
        <end position="195"/>
    </location>
</feature>
<keyword evidence="5 6" id="KW-0472">Membrane</keyword>
<evidence type="ECO:0000256" key="2">
    <source>
        <dbReference type="ARBA" id="ARBA00022475"/>
    </source>
</evidence>
<comment type="subcellular location">
    <subcellularLocation>
        <location evidence="1">Cell membrane</location>
        <topology evidence="1">Multi-pass membrane protein</topology>
    </subcellularLocation>
</comment>
<keyword evidence="2" id="KW-1003">Cell membrane</keyword>
<evidence type="ECO:0000256" key="3">
    <source>
        <dbReference type="ARBA" id="ARBA00022692"/>
    </source>
</evidence>
<keyword evidence="3 6" id="KW-0812">Transmembrane</keyword>
<dbReference type="InterPro" id="IPR043428">
    <property type="entry name" value="LivM-like"/>
</dbReference>
<dbReference type="GO" id="GO:0015658">
    <property type="term" value="F:branched-chain amino acid transmembrane transporter activity"/>
    <property type="evidence" value="ECO:0007669"/>
    <property type="project" value="InterPro"/>
</dbReference>
<sequence>MQDGKILLSTAVPHAPPAARRNPWALPGRLALLALAIFPLALGKDFTLHLAIQICINVVLVSGLSLLARAGQVSLCHGAFAGIGAYVSVLVVMGLGQPFLLGAAAAMLAAGLFAYLLGTVMLRLTGVYFVLLTFAFGEFVRLVLLEGDSVTGGANGITGVPPAALLGHVLDNKATFYLLTLACAAGVLWLLHTLYRSPAGHAIDAVGENAQLAEATGISVRGTQRYAFTLGSALAGLGGALTAHYLRYVSPESFGMHLSLALIIMMVVGGRRYLYGPLIGALVMTPLPELFRGAVETQNIFYGAALILMLRFLPQGLASLFRPRGDGRAQR</sequence>
<evidence type="ECO:0000313" key="8">
    <source>
        <dbReference type="Proteomes" id="UP000216020"/>
    </source>
</evidence>
<feature type="transmembrane region" description="Helical" evidence="6">
    <location>
        <begin position="258"/>
        <end position="280"/>
    </location>
</feature>
<gene>
    <name evidence="7" type="ORF">CAL29_26990</name>
</gene>
<comment type="caution">
    <text evidence="7">The sequence shown here is derived from an EMBL/GenBank/DDBJ whole genome shotgun (WGS) entry which is preliminary data.</text>
</comment>
<dbReference type="RefSeq" id="WP_094855948.1">
    <property type="nucleotide sequence ID" value="NZ_NEVM01000005.1"/>
</dbReference>
<evidence type="ECO:0000256" key="6">
    <source>
        <dbReference type="SAM" id="Phobius"/>
    </source>
</evidence>
<dbReference type="PANTHER" id="PTHR30482:SF20">
    <property type="entry name" value="HIGH-AFFINITY BRANCHED-CHAIN AMINO ACID TRANSPORT SYSTEM PERMEASE PROTEIN LIVM"/>
    <property type="match status" value="1"/>
</dbReference>
<dbReference type="Proteomes" id="UP000216020">
    <property type="component" value="Unassembled WGS sequence"/>
</dbReference>
<dbReference type="PANTHER" id="PTHR30482">
    <property type="entry name" value="HIGH-AFFINITY BRANCHED-CHAIN AMINO ACID TRANSPORT SYSTEM PERMEASE"/>
    <property type="match status" value="1"/>
</dbReference>
<reference evidence="8" key="1">
    <citation type="submission" date="2017-05" db="EMBL/GenBank/DDBJ databases">
        <title>Complete and WGS of Bordetella genogroups.</title>
        <authorList>
            <person name="Spilker T."/>
            <person name="Lipuma J."/>
        </authorList>
    </citation>
    <scope>NUCLEOTIDE SEQUENCE [LARGE SCALE GENOMIC DNA]</scope>
    <source>
        <strain evidence="8">AU16122</strain>
    </source>
</reference>
<feature type="transmembrane region" description="Helical" evidence="6">
    <location>
        <begin position="226"/>
        <end position="246"/>
    </location>
</feature>
<dbReference type="Pfam" id="PF02653">
    <property type="entry name" value="BPD_transp_2"/>
    <property type="match status" value="1"/>
</dbReference>
<protein>
    <submittedName>
        <fullName evidence="7">Branched-chain amino acid ABC transporter permease</fullName>
    </submittedName>
</protein>
<dbReference type="EMBL" id="NEVM01000005">
    <property type="protein sequence ID" value="OZI31540.1"/>
    <property type="molecule type" value="Genomic_DNA"/>
</dbReference>
<feature type="transmembrane region" description="Helical" evidence="6">
    <location>
        <begin position="99"/>
        <end position="118"/>
    </location>
</feature>
<dbReference type="GO" id="GO:0005886">
    <property type="term" value="C:plasma membrane"/>
    <property type="evidence" value="ECO:0007669"/>
    <property type="project" value="UniProtKB-SubCell"/>
</dbReference>
<accession>A0A261S418</accession>
<feature type="transmembrane region" description="Helical" evidence="6">
    <location>
        <begin position="48"/>
        <end position="68"/>
    </location>
</feature>
<evidence type="ECO:0000256" key="4">
    <source>
        <dbReference type="ARBA" id="ARBA00022989"/>
    </source>
</evidence>
<dbReference type="AlphaFoldDB" id="A0A261S418"/>
<keyword evidence="4 6" id="KW-1133">Transmembrane helix</keyword>
<evidence type="ECO:0000256" key="1">
    <source>
        <dbReference type="ARBA" id="ARBA00004651"/>
    </source>
</evidence>
<proteinExistence type="predicted"/>
<name>A0A261S418_9BORD</name>
<dbReference type="InterPro" id="IPR001851">
    <property type="entry name" value="ABC_transp_permease"/>
</dbReference>
<keyword evidence="8" id="KW-1185">Reference proteome</keyword>
<evidence type="ECO:0000256" key="5">
    <source>
        <dbReference type="ARBA" id="ARBA00023136"/>
    </source>
</evidence>
<evidence type="ECO:0000313" key="7">
    <source>
        <dbReference type="EMBL" id="OZI31540.1"/>
    </source>
</evidence>
<feature type="transmembrane region" description="Helical" evidence="6">
    <location>
        <begin position="125"/>
        <end position="144"/>
    </location>
</feature>
<dbReference type="OrthoDB" id="3460090at2"/>